<sequence length="190" mass="22165">MTKPNKWQSILSSANDVFLNCGYEKTKMDDIAVGAGVGKGTIYQYVDSKEELFVQMIKTNVSYVSDVLMEAIEESHSIEAFFDRLLHKTLFMLNKHGEKISFVIYEDLSRISNQLQEWMAENQEKDMQRLSTMLQHFMDQNDIRDVQPEVAAWLIQDVLRLGIYFQVFRKQDNIEELMRGEIDILLKGLK</sequence>
<dbReference type="Gene3D" id="1.10.357.10">
    <property type="entry name" value="Tetracycline Repressor, domain 2"/>
    <property type="match status" value="1"/>
</dbReference>
<dbReference type="InterPro" id="IPR050109">
    <property type="entry name" value="HTH-type_TetR-like_transc_reg"/>
</dbReference>
<dbReference type="Proteomes" id="UP001501459">
    <property type="component" value="Unassembled WGS sequence"/>
</dbReference>
<dbReference type="InterPro" id="IPR009057">
    <property type="entry name" value="Homeodomain-like_sf"/>
</dbReference>
<evidence type="ECO:0000313" key="6">
    <source>
        <dbReference type="Proteomes" id="UP001501459"/>
    </source>
</evidence>
<comment type="caution">
    <text evidence="5">The sequence shown here is derived from an EMBL/GenBank/DDBJ whole genome shotgun (WGS) entry which is preliminary data.</text>
</comment>
<reference evidence="5 6" key="1">
    <citation type="journal article" date="2019" name="Int. J. Syst. Evol. Microbiol.">
        <title>The Global Catalogue of Microorganisms (GCM) 10K type strain sequencing project: providing services to taxonomists for standard genome sequencing and annotation.</title>
        <authorList>
            <consortium name="The Broad Institute Genomics Platform"/>
            <consortium name="The Broad Institute Genome Sequencing Center for Infectious Disease"/>
            <person name="Wu L."/>
            <person name="Ma J."/>
        </authorList>
    </citation>
    <scope>NUCLEOTIDE SEQUENCE [LARGE SCALE GENOMIC DNA]</scope>
    <source>
        <strain evidence="5 6">JCM 12149</strain>
    </source>
</reference>
<feature type="coiled-coil region" evidence="3">
    <location>
        <begin position="108"/>
        <end position="140"/>
    </location>
</feature>
<proteinExistence type="predicted"/>
<dbReference type="SUPFAM" id="SSF48498">
    <property type="entry name" value="Tetracyclin repressor-like, C-terminal domain"/>
    <property type="match status" value="1"/>
</dbReference>
<dbReference type="PANTHER" id="PTHR30055">
    <property type="entry name" value="HTH-TYPE TRANSCRIPTIONAL REGULATOR RUTR"/>
    <property type="match status" value="1"/>
</dbReference>
<dbReference type="PROSITE" id="PS50977">
    <property type="entry name" value="HTH_TETR_2"/>
    <property type="match status" value="1"/>
</dbReference>
<accession>A0ABN0Z602</accession>
<dbReference type="Pfam" id="PF00440">
    <property type="entry name" value="TetR_N"/>
    <property type="match status" value="1"/>
</dbReference>
<name>A0ABN0Z602_9BACI</name>
<dbReference type="PANTHER" id="PTHR30055:SF226">
    <property type="entry name" value="HTH-TYPE TRANSCRIPTIONAL REGULATOR PKSA"/>
    <property type="match status" value="1"/>
</dbReference>
<dbReference type="Gene3D" id="1.10.10.60">
    <property type="entry name" value="Homeodomain-like"/>
    <property type="match status" value="1"/>
</dbReference>
<dbReference type="EMBL" id="BAAADM010000026">
    <property type="protein sequence ID" value="GAA0435223.1"/>
    <property type="molecule type" value="Genomic_DNA"/>
</dbReference>
<feature type="domain" description="HTH tetR-type" evidence="4">
    <location>
        <begin position="4"/>
        <end position="64"/>
    </location>
</feature>
<feature type="DNA-binding region" description="H-T-H motif" evidence="2">
    <location>
        <begin position="27"/>
        <end position="46"/>
    </location>
</feature>
<evidence type="ECO:0000313" key="5">
    <source>
        <dbReference type="EMBL" id="GAA0435223.1"/>
    </source>
</evidence>
<keyword evidence="6" id="KW-1185">Reference proteome</keyword>
<gene>
    <name evidence="5" type="ORF">GCM10008983_09760</name>
</gene>
<evidence type="ECO:0000256" key="3">
    <source>
        <dbReference type="SAM" id="Coils"/>
    </source>
</evidence>
<evidence type="ECO:0000256" key="1">
    <source>
        <dbReference type="ARBA" id="ARBA00023125"/>
    </source>
</evidence>
<dbReference type="InterPro" id="IPR001647">
    <property type="entry name" value="HTH_TetR"/>
</dbReference>
<dbReference type="RefSeq" id="WP_343751541.1">
    <property type="nucleotide sequence ID" value="NZ_BAAADM010000026.1"/>
</dbReference>
<dbReference type="InterPro" id="IPR036271">
    <property type="entry name" value="Tet_transcr_reg_TetR-rel_C_sf"/>
</dbReference>
<keyword evidence="1 2" id="KW-0238">DNA-binding</keyword>
<protein>
    <submittedName>
        <fullName evidence="5">TetR/AcrR family transcriptional regulator</fullName>
    </submittedName>
</protein>
<dbReference type="SUPFAM" id="SSF46689">
    <property type="entry name" value="Homeodomain-like"/>
    <property type="match status" value="1"/>
</dbReference>
<organism evidence="5 6">
    <name type="scientific">Lentibacillus halophilus</name>
    <dbReference type="NCBI Taxonomy" id="295065"/>
    <lineage>
        <taxon>Bacteria</taxon>
        <taxon>Bacillati</taxon>
        <taxon>Bacillota</taxon>
        <taxon>Bacilli</taxon>
        <taxon>Bacillales</taxon>
        <taxon>Bacillaceae</taxon>
        <taxon>Lentibacillus</taxon>
    </lineage>
</organism>
<evidence type="ECO:0000256" key="2">
    <source>
        <dbReference type="PROSITE-ProRule" id="PRU00335"/>
    </source>
</evidence>
<keyword evidence="3" id="KW-0175">Coiled coil</keyword>
<dbReference type="PRINTS" id="PR00455">
    <property type="entry name" value="HTHTETR"/>
</dbReference>
<evidence type="ECO:0000259" key="4">
    <source>
        <dbReference type="PROSITE" id="PS50977"/>
    </source>
</evidence>